<keyword evidence="1" id="KW-0479">Metal-binding</keyword>
<evidence type="ECO:0000256" key="7">
    <source>
        <dbReference type="PROSITE-ProRule" id="PRU00134"/>
    </source>
</evidence>
<comment type="caution">
    <text evidence="10">The sequence shown here is derived from an EMBL/GenBank/DDBJ whole genome shotgun (WGS) entry which is preliminary data.</text>
</comment>
<comment type="function">
    <text evidence="4">Protein-lysine N-methyltransferase. Monomethylates PRMT5, modulating its transcriptional activity. May also act as a histone methyltransferase. Plays a critical role in cardiac development. Acts as a key epigenetic regulator of gene expression during cardiac development via its dual activities as a methyltransferase and negative regulator of HDAC1.</text>
</comment>
<keyword evidence="3" id="KW-0862">Zinc</keyword>
<dbReference type="Gene3D" id="1.10.220.160">
    <property type="match status" value="1"/>
</dbReference>
<dbReference type="SUPFAM" id="SSF144232">
    <property type="entry name" value="HIT/MYND zinc finger-like"/>
    <property type="match status" value="1"/>
</dbReference>
<dbReference type="Pfam" id="PF00856">
    <property type="entry name" value="SET"/>
    <property type="match status" value="1"/>
</dbReference>
<dbReference type="AlphaFoldDB" id="A0A2A4K7Z8"/>
<feature type="domain" description="SET" evidence="8">
    <location>
        <begin position="194"/>
        <end position="482"/>
    </location>
</feature>
<dbReference type="InterPro" id="IPR011990">
    <property type="entry name" value="TPR-like_helical_dom_sf"/>
</dbReference>
<evidence type="ECO:0000256" key="4">
    <source>
        <dbReference type="ARBA" id="ARBA00093423"/>
    </source>
</evidence>
<dbReference type="GO" id="GO:0008276">
    <property type="term" value="F:protein methyltransferase activity"/>
    <property type="evidence" value="ECO:0007669"/>
    <property type="project" value="UniProtKB-ARBA"/>
</dbReference>
<proteinExistence type="predicted"/>
<organism evidence="10">
    <name type="scientific">Heliothis virescens</name>
    <name type="common">Tobacco budworm moth</name>
    <dbReference type="NCBI Taxonomy" id="7102"/>
    <lineage>
        <taxon>Eukaryota</taxon>
        <taxon>Metazoa</taxon>
        <taxon>Ecdysozoa</taxon>
        <taxon>Arthropoda</taxon>
        <taxon>Hexapoda</taxon>
        <taxon>Insecta</taxon>
        <taxon>Pterygota</taxon>
        <taxon>Neoptera</taxon>
        <taxon>Endopterygota</taxon>
        <taxon>Lepidoptera</taxon>
        <taxon>Glossata</taxon>
        <taxon>Ditrysia</taxon>
        <taxon>Noctuoidea</taxon>
        <taxon>Noctuidae</taxon>
        <taxon>Heliothinae</taxon>
        <taxon>Heliothis</taxon>
    </lineage>
</organism>
<dbReference type="Gene3D" id="2.170.270.10">
    <property type="entry name" value="SET domain"/>
    <property type="match status" value="1"/>
</dbReference>
<accession>A0A2A4K7Z8</accession>
<dbReference type="Gene3D" id="6.10.140.2220">
    <property type="match status" value="1"/>
</dbReference>
<dbReference type="Gene3D" id="1.25.40.10">
    <property type="entry name" value="Tetratricopeptide repeat domain"/>
    <property type="match status" value="1"/>
</dbReference>
<protein>
    <recommendedName>
        <fullName evidence="5">Protein-lysine N-methyltransferase SMYD4</fullName>
    </recommendedName>
    <alternativeName>
        <fullName evidence="6">SET and MYND domain-containing protein 4</fullName>
    </alternativeName>
</protein>
<dbReference type="GO" id="GO:0008270">
    <property type="term" value="F:zinc ion binding"/>
    <property type="evidence" value="ECO:0007669"/>
    <property type="project" value="UniProtKB-KW"/>
</dbReference>
<dbReference type="PANTHER" id="PTHR47111">
    <property type="entry name" value="BCDNA.LD29892"/>
    <property type="match status" value="1"/>
</dbReference>
<dbReference type="InterPro" id="IPR002893">
    <property type="entry name" value="Znf_MYND"/>
</dbReference>
<dbReference type="PROSITE" id="PS50280">
    <property type="entry name" value="SET"/>
    <property type="match status" value="1"/>
</dbReference>
<evidence type="ECO:0000256" key="6">
    <source>
        <dbReference type="ARBA" id="ARBA00093680"/>
    </source>
</evidence>
<dbReference type="EMBL" id="NWSH01000061">
    <property type="protein sequence ID" value="PCG80058.1"/>
    <property type="molecule type" value="Genomic_DNA"/>
</dbReference>
<evidence type="ECO:0000256" key="2">
    <source>
        <dbReference type="ARBA" id="ARBA00022771"/>
    </source>
</evidence>
<dbReference type="STRING" id="7102.A0A2A4K7Z8"/>
<name>A0A2A4K7Z8_HELVI</name>
<evidence type="ECO:0000256" key="1">
    <source>
        <dbReference type="ARBA" id="ARBA00022723"/>
    </source>
</evidence>
<dbReference type="PANTHER" id="PTHR47111:SF1">
    <property type="entry name" value="SET AND MYND DOMAIN-CONTAINING PROTEIN 4"/>
    <property type="match status" value="1"/>
</dbReference>
<evidence type="ECO:0000259" key="9">
    <source>
        <dbReference type="PROSITE" id="PS50865"/>
    </source>
</evidence>
<dbReference type="GO" id="GO:0008757">
    <property type="term" value="F:S-adenosylmethionine-dependent methyltransferase activity"/>
    <property type="evidence" value="ECO:0007669"/>
    <property type="project" value="UniProtKB-ARBA"/>
</dbReference>
<evidence type="ECO:0000313" key="10">
    <source>
        <dbReference type="EMBL" id="PCG80058.1"/>
    </source>
</evidence>
<dbReference type="InterPro" id="IPR044421">
    <property type="entry name" value="SMYD4_SET"/>
</dbReference>
<evidence type="ECO:0000259" key="8">
    <source>
        <dbReference type="PROSITE" id="PS50280"/>
    </source>
</evidence>
<evidence type="ECO:0000256" key="5">
    <source>
        <dbReference type="ARBA" id="ARBA00093635"/>
    </source>
</evidence>
<dbReference type="InterPro" id="IPR001214">
    <property type="entry name" value="SET_dom"/>
</dbReference>
<reference evidence="10" key="1">
    <citation type="submission" date="2017-09" db="EMBL/GenBank/DDBJ databases">
        <title>Contemporary evolution of a Lepidopteran species, Heliothis virescens, in response to modern agricultural practices.</title>
        <authorList>
            <person name="Fritz M.L."/>
            <person name="Deyonke A.M."/>
            <person name="Papanicolaou A."/>
            <person name="Micinski S."/>
            <person name="Westbrook J."/>
            <person name="Gould F."/>
        </authorList>
    </citation>
    <scope>NUCLEOTIDE SEQUENCE [LARGE SCALE GENOMIC DNA]</scope>
    <source>
        <strain evidence="10">HvINT-</strain>
        <tissue evidence="10">Whole body</tissue>
    </source>
</reference>
<dbReference type="CDD" id="cd10536">
    <property type="entry name" value="SET_SMYD4"/>
    <property type="match status" value="1"/>
</dbReference>
<evidence type="ECO:0000256" key="3">
    <source>
        <dbReference type="ARBA" id="ARBA00022833"/>
    </source>
</evidence>
<dbReference type="PROSITE" id="PS50865">
    <property type="entry name" value="ZF_MYND_2"/>
    <property type="match status" value="1"/>
</dbReference>
<dbReference type="GO" id="GO:0008170">
    <property type="term" value="F:N-methyltransferase activity"/>
    <property type="evidence" value="ECO:0007669"/>
    <property type="project" value="UniProtKB-ARBA"/>
</dbReference>
<dbReference type="SUPFAM" id="SSF48452">
    <property type="entry name" value="TPR-like"/>
    <property type="match status" value="1"/>
</dbReference>
<dbReference type="Pfam" id="PF01753">
    <property type="entry name" value="zf-MYND"/>
    <property type="match status" value="1"/>
</dbReference>
<sequence>MYPVDNLNLSIDRVYHRIMEDLRADRRISDVSTDLLSLTDNVQRVFYVYDLLRKYKIIPLILKEDKCEFSSGYYRNLGNEMYQRTDLFSAWQYYNLALMYAPLTSTTYSLAVSNRSAVLAAMKEYEACIEDINMVFTLRYPPTIRDKLLKRLKQCEEGIKERESPNLDEENALADEVLTLKAQDRHEKYLDASSKLKVVYNSEMGRHVVATEDIEVGEVIVQEDPYVRVLLKTQCTICCAHCFSRKFNLYPCPYCCVTMYCSRTCVTEAWDQYHSFECPLIASLLKGNFTKLELLALRTTIRARTEHETWGQVFSVIAAASKNTNHEKLGCKKEGDKWVYSSKYYPSIHTLSTNIEKRDVSDIFQKAVSAAILMHYLAVANFVKTDDLILRERIKSFTADSLMRHLMTAPTNMHGITTNVENEDGNYVDEYNIGCGAYGFLSLLNHSCAPNVVRYTKLGTAQTSLIAIRPIGKGMQVLDNYGAHHAVHTKEERQAILKSQYKFTCVCEACMDDWPLYQGLEVLKILPDSIISKRDEFLNGNVVEALQKADKDRALKLYQPLCELATALEPYMPCKEAAECQEALKQCLAILSGVVTHGFSNFIQWELPCPRITPSVSSRFYTGQGAQYLA</sequence>
<dbReference type="SUPFAM" id="SSF82199">
    <property type="entry name" value="SET domain"/>
    <property type="match status" value="1"/>
</dbReference>
<keyword evidence="2 7" id="KW-0863">Zinc-finger</keyword>
<dbReference type="InterPro" id="IPR046341">
    <property type="entry name" value="SET_dom_sf"/>
</dbReference>
<feature type="domain" description="MYND-type" evidence="9">
    <location>
        <begin position="239"/>
        <end position="278"/>
    </location>
</feature>
<gene>
    <name evidence="10" type="ORF">B5V51_11767</name>
</gene>